<protein>
    <submittedName>
        <fullName evidence="2">Neuropeptide-Like Protein</fullName>
    </submittedName>
</protein>
<organism evidence="2 3">
    <name type="scientific">Caenorhabditis elegans</name>
    <dbReference type="NCBI Taxonomy" id="6239"/>
    <lineage>
        <taxon>Eukaryota</taxon>
        <taxon>Metazoa</taxon>
        <taxon>Ecdysozoa</taxon>
        <taxon>Nematoda</taxon>
        <taxon>Chromadorea</taxon>
        <taxon>Rhabditida</taxon>
        <taxon>Rhabditina</taxon>
        <taxon>Rhabditomorpha</taxon>
        <taxon>Rhabditoidea</taxon>
        <taxon>Rhabditidae</taxon>
        <taxon>Peloderinae</taxon>
        <taxon>Caenorhabditis</taxon>
    </lineage>
</organism>
<keyword evidence="3" id="KW-1185">Reference proteome</keyword>
<dbReference type="UCSC" id="Y50E8A.1">
    <property type="organism name" value="c. elegans"/>
</dbReference>
<dbReference type="InParanoid" id="Q9NAF6"/>
<dbReference type="FunCoup" id="Q9NAF6">
    <property type="interactions" value="1522"/>
</dbReference>
<dbReference type="EMBL" id="BX284605">
    <property type="protein sequence ID" value="CAB55044.1"/>
    <property type="molecule type" value="Genomic_DNA"/>
</dbReference>
<dbReference type="WormBase" id="Y50E8A.1">
    <property type="protein sequence ID" value="CE22303"/>
    <property type="gene ID" value="WBGene00013046"/>
</dbReference>
<dbReference type="AGR" id="WB:WBGene00013046"/>
<feature type="signal peptide" evidence="1">
    <location>
        <begin position="1"/>
        <end position="20"/>
    </location>
</feature>
<name>Q9NAF6_CAEEL</name>
<dbReference type="PaxDb" id="6239-Y50E8A.1"/>
<evidence type="ECO:0000313" key="2">
    <source>
        <dbReference type="EMBL" id="CAB55044.1"/>
    </source>
</evidence>
<dbReference type="eggNOG" id="ENOG502TIP2">
    <property type="taxonomic scope" value="Eukaryota"/>
</dbReference>
<evidence type="ECO:0000313" key="3">
    <source>
        <dbReference type="Proteomes" id="UP000001940"/>
    </source>
</evidence>
<dbReference type="KEGG" id="cel:CELE_Y50E8A.1"/>
<dbReference type="CTD" id="190103"/>
<gene>
    <name evidence="2" type="ORF">CELE_Y50E8A.1</name>
    <name evidence="2 4" type="ORF">Y50E8A.1</name>
</gene>
<dbReference type="PIR" id="T31605">
    <property type="entry name" value="T31605"/>
</dbReference>
<accession>Q9NAF6</accession>
<dbReference type="Bgee" id="WBGene00013046">
    <property type="expression patterns" value="Expressed in larva and 3 other cell types or tissues"/>
</dbReference>
<dbReference type="OMA" id="LNENYQY"/>
<reference evidence="2 3" key="1">
    <citation type="journal article" date="1998" name="Science">
        <title>Genome sequence of the nematode C. elegans: a platform for investigating biology.</title>
        <authorList>
            <consortium name="The C. elegans sequencing consortium"/>
            <person name="Sulson J.E."/>
            <person name="Waterston R."/>
        </authorList>
    </citation>
    <scope>NUCLEOTIDE SEQUENCE [LARGE SCALE GENOMIC DNA]</scope>
    <source>
        <strain evidence="2 3">Bristol N2</strain>
    </source>
</reference>
<dbReference type="OrthoDB" id="5818274at2759"/>
<keyword evidence="1" id="KW-0732">Signal</keyword>
<proteinExistence type="predicted"/>
<dbReference type="RefSeq" id="NP_506635.1">
    <property type="nucleotide sequence ID" value="NM_074234.1"/>
</dbReference>
<evidence type="ECO:0000313" key="4">
    <source>
        <dbReference type="WormBase" id="Y50E8A.1"/>
    </source>
</evidence>
<dbReference type="Proteomes" id="UP000001940">
    <property type="component" value="Chromosome V"/>
</dbReference>
<dbReference type="AlphaFoldDB" id="Q9NAF6"/>
<evidence type="ECO:0000256" key="1">
    <source>
        <dbReference type="SAM" id="SignalP"/>
    </source>
</evidence>
<sequence length="86" mass="9983">MNFIIHYILLMSLSLSIVTARPPGRNDQEKKLTGGEPLELGDYVDYFEDFFPVLNNSTKLNENYQYEKKKYLTSVAGFPAKMRKML</sequence>
<dbReference type="HOGENOM" id="CLU_2529445_0_0_1"/>
<dbReference type="DIP" id="DIP-24637N"/>
<dbReference type="GeneID" id="190103"/>
<feature type="chain" id="PRO_5004330436" evidence="1">
    <location>
        <begin position="21"/>
        <end position="86"/>
    </location>
</feature>